<dbReference type="Proteomes" id="UP000316298">
    <property type="component" value="Unassembled WGS sequence"/>
</dbReference>
<sequence>MPPVTTSAAVSVPRLPGVSPAFQSGGNNNEANHSKGTTMSKKFNTPQAVSAVLNIPAGRVELIAADRADTVVEVLPADPSKGRDVKVAEETQIEYADGVLRITVTAKNQYFGPTGSVAVKVELPAGSRVEVKAASAELRSSGPLGAVVVESSHGSINLTDVASARISTVAGDVEVGRLNGPAEIRTSKGDIRIAEAVQGALVLTTDVGEIEVGAATGVSATLDAGTTTGRISNSLKNSEAAQLTIRATTTVGDIVAHSL</sequence>
<dbReference type="AlphaFoldDB" id="A0A542EP04"/>
<comment type="caution">
    <text evidence="3">The sequence shown here is derived from an EMBL/GenBank/DDBJ whole genome shotgun (WGS) entry which is preliminary data.</text>
</comment>
<evidence type="ECO:0000313" key="3">
    <source>
        <dbReference type="EMBL" id="TQJ17092.1"/>
    </source>
</evidence>
<feature type="domain" description="DUF4097" evidence="2">
    <location>
        <begin position="61"/>
        <end position="256"/>
    </location>
</feature>
<dbReference type="InterPro" id="IPR025164">
    <property type="entry name" value="Toastrack_DUF4097"/>
</dbReference>
<dbReference type="EMBL" id="VFMM01000001">
    <property type="protein sequence ID" value="TQJ17092.1"/>
    <property type="molecule type" value="Genomic_DNA"/>
</dbReference>
<feature type="compositionally biased region" description="Polar residues" evidence="1">
    <location>
        <begin position="21"/>
        <end position="41"/>
    </location>
</feature>
<protein>
    <submittedName>
        <fullName evidence="3">Putative adhesin</fullName>
    </submittedName>
</protein>
<feature type="region of interest" description="Disordered" evidence="1">
    <location>
        <begin position="1"/>
        <end position="41"/>
    </location>
</feature>
<proteinExistence type="predicted"/>
<evidence type="ECO:0000259" key="2">
    <source>
        <dbReference type="Pfam" id="PF13349"/>
    </source>
</evidence>
<name>A0A542EP04_9ACTN</name>
<keyword evidence="4" id="KW-1185">Reference proteome</keyword>
<evidence type="ECO:0000256" key="1">
    <source>
        <dbReference type="SAM" id="MobiDB-lite"/>
    </source>
</evidence>
<reference evidence="3 4" key="1">
    <citation type="submission" date="2019-06" db="EMBL/GenBank/DDBJ databases">
        <title>Sequencing the genomes of 1000 actinobacteria strains.</title>
        <authorList>
            <person name="Klenk H.-P."/>
        </authorList>
    </citation>
    <scope>NUCLEOTIDE SEQUENCE [LARGE SCALE GENOMIC DNA]</scope>
    <source>
        <strain evidence="3 4">DSM 17305</strain>
    </source>
</reference>
<accession>A0A542EP04</accession>
<gene>
    <name evidence="3" type="ORF">FB475_1204</name>
</gene>
<organism evidence="3 4">
    <name type="scientific">Kribbella jejuensis</name>
    <dbReference type="NCBI Taxonomy" id="236068"/>
    <lineage>
        <taxon>Bacteria</taxon>
        <taxon>Bacillati</taxon>
        <taxon>Actinomycetota</taxon>
        <taxon>Actinomycetes</taxon>
        <taxon>Propionibacteriales</taxon>
        <taxon>Kribbellaceae</taxon>
        <taxon>Kribbella</taxon>
    </lineage>
</organism>
<dbReference type="Pfam" id="PF13349">
    <property type="entry name" value="DUF4097"/>
    <property type="match status" value="1"/>
</dbReference>
<evidence type="ECO:0000313" key="4">
    <source>
        <dbReference type="Proteomes" id="UP000316298"/>
    </source>
</evidence>